<feature type="region of interest" description="Disordered" evidence="6">
    <location>
        <begin position="282"/>
        <end position="303"/>
    </location>
</feature>
<dbReference type="HOGENOM" id="CLU_021458_3_1_1"/>
<dbReference type="Gene3D" id="1.20.144.10">
    <property type="entry name" value="Phosphatidic acid phosphatase type 2/haloperoxidase"/>
    <property type="match status" value="1"/>
</dbReference>
<keyword evidence="4 7" id="KW-1133">Transmembrane helix</keyword>
<feature type="domain" description="Phosphatidic acid phosphatase type 2/haloperoxidase" evidence="8">
    <location>
        <begin position="105"/>
        <end position="257"/>
    </location>
</feature>
<feature type="transmembrane region" description="Helical" evidence="7">
    <location>
        <begin position="12"/>
        <end position="31"/>
    </location>
</feature>
<dbReference type="SMART" id="SM00014">
    <property type="entry name" value="acidPPc"/>
    <property type="match status" value="1"/>
</dbReference>
<dbReference type="GO" id="GO:0007165">
    <property type="term" value="P:signal transduction"/>
    <property type="evidence" value="ECO:0000318"/>
    <property type="project" value="GO_Central"/>
</dbReference>
<protein>
    <submittedName>
        <fullName evidence="9">Phospholipid phosphatase 1</fullName>
    </submittedName>
</protein>
<keyword evidence="5 7" id="KW-0472">Membrane</keyword>
<dbReference type="Pfam" id="PF01569">
    <property type="entry name" value="PAP2"/>
    <property type="match status" value="1"/>
</dbReference>
<dbReference type="InterPro" id="IPR000326">
    <property type="entry name" value="PAP2/HPO"/>
</dbReference>
<dbReference type="KEGG" id="cin:100177985"/>
<dbReference type="EMBL" id="EAAA01002770">
    <property type="status" value="NOT_ANNOTATED_CDS"/>
    <property type="molecule type" value="Genomic_DNA"/>
</dbReference>
<dbReference type="GO" id="GO:0006644">
    <property type="term" value="P:phospholipid metabolic process"/>
    <property type="evidence" value="ECO:0000318"/>
    <property type="project" value="GO_Central"/>
</dbReference>
<name>H2XWE8_CIOIN</name>
<accession>H2XWE8</accession>
<feature type="transmembrane region" description="Helical" evidence="7">
    <location>
        <begin position="181"/>
        <end position="199"/>
    </location>
</feature>
<dbReference type="Ensembl" id="ENSCINT00000035734.1">
    <property type="protein sequence ID" value="ENSCINP00000033982.1"/>
    <property type="gene ID" value="ENSCING00000019577.1"/>
</dbReference>
<gene>
    <name evidence="9" type="primary">LOC100177985</name>
</gene>
<evidence type="ECO:0000256" key="1">
    <source>
        <dbReference type="ARBA" id="ARBA00004141"/>
    </source>
</evidence>
<dbReference type="OMA" id="CWRWARL"/>
<reference evidence="9" key="2">
    <citation type="journal article" date="2008" name="Genome Biol.">
        <title>Improved genome assembly and evidence-based global gene model set for the chordate Ciona intestinalis: new insight into intron and operon populations.</title>
        <authorList>
            <person name="Satou Y."/>
            <person name="Mineta K."/>
            <person name="Ogasawara M."/>
            <person name="Sasakura Y."/>
            <person name="Shoguchi E."/>
            <person name="Ueno K."/>
            <person name="Yamada L."/>
            <person name="Matsumoto J."/>
            <person name="Wasserscheid J."/>
            <person name="Dewar K."/>
            <person name="Wiley G.B."/>
            <person name="Macmil S.L."/>
            <person name="Roe B.A."/>
            <person name="Zeller R.W."/>
            <person name="Hastings K.E."/>
            <person name="Lemaire P."/>
            <person name="Lindquist E."/>
            <person name="Endo T."/>
            <person name="Hotta K."/>
            <person name="Inaba K."/>
        </authorList>
    </citation>
    <scope>NUCLEOTIDE SEQUENCE [LARGE SCALE GENOMIC DNA]</scope>
    <source>
        <strain evidence="9">wild type</strain>
    </source>
</reference>
<dbReference type="Proteomes" id="UP000008144">
    <property type="component" value="Chromosome 8"/>
</dbReference>
<proteinExistence type="inferred from homology"/>
<organism evidence="9 10">
    <name type="scientific">Ciona intestinalis</name>
    <name type="common">Transparent sea squirt</name>
    <name type="synonym">Ascidia intestinalis</name>
    <dbReference type="NCBI Taxonomy" id="7719"/>
    <lineage>
        <taxon>Eukaryota</taxon>
        <taxon>Metazoa</taxon>
        <taxon>Chordata</taxon>
        <taxon>Tunicata</taxon>
        <taxon>Ascidiacea</taxon>
        <taxon>Phlebobranchia</taxon>
        <taxon>Cionidae</taxon>
        <taxon>Ciona</taxon>
    </lineage>
</organism>
<keyword evidence="3 7" id="KW-0812">Transmembrane</keyword>
<keyword evidence="10" id="KW-1185">Reference proteome</keyword>
<evidence type="ECO:0000256" key="2">
    <source>
        <dbReference type="ARBA" id="ARBA00008816"/>
    </source>
</evidence>
<dbReference type="SUPFAM" id="SSF48317">
    <property type="entry name" value="Acid phosphatase/Vanadium-dependent haloperoxidase"/>
    <property type="match status" value="1"/>
</dbReference>
<dbReference type="FunFam" id="1.20.144.10:FF:000096">
    <property type="entry name" value="phospholipid phosphatase 1 isoform X1"/>
    <property type="match status" value="1"/>
</dbReference>
<sequence>MASTKTEVLKVVYDLICFFIFVIPLWVYNLLHVVPLNRFGYFCSDDSIRYPYRNSSISSVVLFVSGTIAYIVSVCVVELLLYRRSPKTGNTSVFHPIVVNVYRSIGYFFIGACVNQFLTDIGKDAIGRPRPHFLDMCQSNVTCTLANQHVYIENYVCTRTSHPLVPQSDFKKRMSDSRKSFPSGHASFSIYVAVFMLLYLEFRLRSQRTRLVRHLIQTGIVAWAVWVCCSRISDYKHRFSDVAGGLVIGTVTALMTFKLFFQSTQSELNKCKRLDDVQSMEERSSTNSNRLNSEHSLKHVTTQ</sequence>
<evidence type="ECO:0000256" key="7">
    <source>
        <dbReference type="SAM" id="Phobius"/>
    </source>
</evidence>
<dbReference type="STRING" id="7719.ENSCINP00000033982"/>
<comment type="subcellular location">
    <subcellularLocation>
        <location evidence="1">Membrane</location>
        <topology evidence="1">Multi-pass membrane protein</topology>
    </subcellularLocation>
</comment>
<dbReference type="GO" id="GO:0008195">
    <property type="term" value="F:phosphatidate phosphatase activity"/>
    <property type="evidence" value="ECO:0000318"/>
    <property type="project" value="GO_Central"/>
</dbReference>
<evidence type="ECO:0000313" key="10">
    <source>
        <dbReference type="Proteomes" id="UP000008144"/>
    </source>
</evidence>
<dbReference type="GeneTree" id="ENSGT00940000170275"/>
<feature type="transmembrane region" description="Helical" evidence="7">
    <location>
        <begin position="242"/>
        <end position="261"/>
    </location>
</feature>
<evidence type="ECO:0000313" key="9">
    <source>
        <dbReference type="Ensembl" id="ENSCINP00000033982.1"/>
    </source>
</evidence>
<dbReference type="AlphaFoldDB" id="H2XWE8"/>
<reference evidence="9" key="4">
    <citation type="submission" date="2025-09" db="UniProtKB">
        <authorList>
            <consortium name="Ensembl"/>
        </authorList>
    </citation>
    <scope>IDENTIFICATION</scope>
</reference>
<evidence type="ECO:0000256" key="6">
    <source>
        <dbReference type="SAM" id="MobiDB-lite"/>
    </source>
</evidence>
<dbReference type="RefSeq" id="XP_002129744.1">
    <property type="nucleotide sequence ID" value="XM_002129708.5"/>
</dbReference>
<dbReference type="GeneID" id="100177985"/>
<dbReference type="GO" id="GO:0005886">
    <property type="term" value="C:plasma membrane"/>
    <property type="evidence" value="ECO:0000318"/>
    <property type="project" value="GO_Central"/>
</dbReference>
<evidence type="ECO:0000259" key="8">
    <source>
        <dbReference type="SMART" id="SM00014"/>
    </source>
</evidence>
<dbReference type="FunCoup" id="H2XWE8">
    <property type="interactions" value="1"/>
</dbReference>
<evidence type="ECO:0000256" key="5">
    <source>
        <dbReference type="ARBA" id="ARBA00023136"/>
    </source>
</evidence>
<dbReference type="InterPro" id="IPR043216">
    <property type="entry name" value="PAP-like"/>
</dbReference>
<reference evidence="10" key="1">
    <citation type="journal article" date="2002" name="Science">
        <title>The draft genome of Ciona intestinalis: insights into chordate and vertebrate origins.</title>
        <authorList>
            <person name="Dehal P."/>
            <person name="Satou Y."/>
            <person name="Campbell R.K."/>
            <person name="Chapman J."/>
            <person name="Degnan B."/>
            <person name="De Tomaso A."/>
            <person name="Davidson B."/>
            <person name="Di Gregorio A."/>
            <person name="Gelpke M."/>
            <person name="Goodstein D.M."/>
            <person name="Harafuji N."/>
            <person name="Hastings K.E."/>
            <person name="Ho I."/>
            <person name="Hotta K."/>
            <person name="Huang W."/>
            <person name="Kawashima T."/>
            <person name="Lemaire P."/>
            <person name="Martinez D."/>
            <person name="Meinertzhagen I.A."/>
            <person name="Necula S."/>
            <person name="Nonaka M."/>
            <person name="Putnam N."/>
            <person name="Rash S."/>
            <person name="Saiga H."/>
            <person name="Satake M."/>
            <person name="Terry A."/>
            <person name="Yamada L."/>
            <person name="Wang H.G."/>
            <person name="Awazu S."/>
            <person name="Azumi K."/>
            <person name="Boore J."/>
            <person name="Branno M."/>
            <person name="Chin-Bow S."/>
            <person name="DeSantis R."/>
            <person name="Doyle S."/>
            <person name="Francino P."/>
            <person name="Keys D.N."/>
            <person name="Haga S."/>
            <person name="Hayashi H."/>
            <person name="Hino K."/>
            <person name="Imai K.S."/>
            <person name="Inaba K."/>
            <person name="Kano S."/>
            <person name="Kobayashi K."/>
            <person name="Kobayashi M."/>
            <person name="Lee B.I."/>
            <person name="Makabe K.W."/>
            <person name="Manohar C."/>
            <person name="Matassi G."/>
            <person name="Medina M."/>
            <person name="Mochizuki Y."/>
            <person name="Mount S."/>
            <person name="Morishita T."/>
            <person name="Miura S."/>
            <person name="Nakayama A."/>
            <person name="Nishizaka S."/>
            <person name="Nomoto H."/>
            <person name="Ohta F."/>
            <person name="Oishi K."/>
            <person name="Rigoutsos I."/>
            <person name="Sano M."/>
            <person name="Sasaki A."/>
            <person name="Sasakura Y."/>
            <person name="Shoguchi E."/>
            <person name="Shin-i T."/>
            <person name="Spagnuolo A."/>
            <person name="Stainier D."/>
            <person name="Suzuki M.M."/>
            <person name="Tassy O."/>
            <person name="Takatori N."/>
            <person name="Tokuoka M."/>
            <person name="Yagi K."/>
            <person name="Yoshizaki F."/>
            <person name="Wada S."/>
            <person name="Zhang C."/>
            <person name="Hyatt P.D."/>
            <person name="Larimer F."/>
            <person name="Detter C."/>
            <person name="Doggett N."/>
            <person name="Glavina T."/>
            <person name="Hawkins T."/>
            <person name="Richardson P."/>
            <person name="Lucas S."/>
            <person name="Kohara Y."/>
            <person name="Levine M."/>
            <person name="Satoh N."/>
            <person name="Rokhsar D.S."/>
        </authorList>
    </citation>
    <scope>NUCLEOTIDE SEQUENCE [LARGE SCALE GENOMIC DNA]</scope>
</reference>
<dbReference type="CDD" id="cd03384">
    <property type="entry name" value="PAP2_wunen"/>
    <property type="match status" value="1"/>
</dbReference>
<dbReference type="GO" id="GO:0046839">
    <property type="term" value="P:phospholipid dephosphorylation"/>
    <property type="evidence" value="ECO:0000318"/>
    <property type="project" value="GO_Central"/>
</dbReference>
<dbReference type="OrthoDB" id="8907274at2759"/>
<reference evidence="9" key="3">
    <citation type="submission" date="2025-08" db="UniProtKB">
        <authorList>
            <consortium name="Ensembl"/>
        </authorList>
    </citation>
    <scope>IDENTIFICATION</scope>
</reference>
<evidence type="ECO:0000256" key="4">
    <source>
        <dbReference type="ARBA" id="ARBA00022989"/>
    </source>
</evidence>
<comment type="similarity">
    <text evidence="2">Belongs to the PA-phosphatase related phosphoesterase family.</text>
</comment>
<dbReference type="PANTHER" id="PTHR10165">
    <property type="entry name" value="LIPID PHOSPHATE PHOSPHATASE"/>
    <property type="match status" value="1"/>
</dbReference>
<accession>A0A1W2WLM0</accession>
<dbReference type="InParanoid" id="H2XWE8"/>
<feature type="transmembrane region" description="Helical" evidence="7">
    <location>
        <begin position="60"/>
        <end position="82"/>
    </location>
</feature>
<dbReference type="PANTHER" id="PTHR10165:SF103">
    <property type="entry name" value="PHOSPHOLIPID PHOSPHATASE HOMOLOG 1.2 HOMOLOG"/>
    <property type="match status" value="1"/>
</dbReference>
<evidence type="ECO:0000256" key="3">
    <source>
        <dbReference type="ARBA" id="ARBA00022692"/>
    </source>
</evidence>
<dbReference type="InterPro" id="IPR036938">
    <property type="entry name" value="PAP2/HPO_sf"/>
</dbReference>